<sequence>MGILSLITDFIEEKKVQFEYGELHSVSLYKLYCASRNMGNVRARALEFRENANKERFVDGMVPFEDTVDGFLDVLSTKHTPANLFVEWMTVLDKDTALGCKDSSVAWFRKMELRGYSKYKLLWAVEFWADSEVVDQRFAFLYGNCTHREYEDLDRCPDENTYCTESVYDGMVDYVNELSQGYFRSLIRWLCRERNSRLEQLDQ</sequence>
<evidence type="ECO:0000313" key="2">
    <source>
        <dbReference type="Proteomes" id="UP000275078"/>
    </source>
</evidence>
<dbReference type="Proteomes" id="UP000275078">
    <property type="component" value="Unassembled WGS sequence"/>
</dbReference>
<name>A0A3N4HTS0_ASCIM</name>
<reference evidence="1 2" key="1">
    <citation type="journal article" date="2018" name="Nat. Ecol. Evol.">
        <title>Pezizomycetes genomes reveal the molecular basis of ectomycorrhizal truffle lifestyle.</title>
        <authorList>
            <person name="Murat C."/>
            <person name="Payen T."/>
            <person name="Noel B."/>
            <person name="Kuo A."/>
            <person name="Morin E."/>
            <person name="Chen J."/>
            <person name="Kohler A."/>
            <person name="Krizsan K."/>
            <person name="Balestrini R."/>
            <person name="Da Silva C."/>
            <person name="Montanini B."/>
            <person name="Hainaut M."/>
            <person name="Levati E."/>
            <person name="Barry K.W."/>
            <person name="Belfiori B."/>
            <person name="Cichocki N."/>
            <person name="Clum A."/>
            <person name="Dockter R.B."/>
            <person name="Fauchery L."/>
            <person name="Guy J."/>
            <person name="Iotti M."/>
            <person name="Le Tacon F."/>
            <person name="Lindquist E.A."/>
            <person name="Lipzen A."/>
            <person name="Malagnac F."/>
            <person name="Mello A."/>
            <person name="Molinier V."/>
            <person name="Miyauchi S."/>
            <person name="Poulain J."/>
            <person name="Riccioni C."/>
            <person name="Rubini A."/>
            <person name="Sitrit Y."/>
            <person name="Splivallo R."/>
            <person name="Traeger S."/>
            <person name="Wang M."/>
            <person name="Zifcakova L."/>
            <person name="Wipf D."/>
            <person name="Zambonelli A."/>
            <person name="Paolocci F."/>
            <person name="Nowrousian M."/>
            <person name="Ottonello S."/>
            <person name="Baldrian P."/>
            <person name="Spatafora J.W."/>
            <person name="Henrissat B."/>
            <person name="Nagy L.G."/>
            <person name="Aury J.M."/>
            <person name="Wincker P."/>
            <person name="Grigoriev I.V."/>
            <person name="Bonfante P."/>
            <person name="Martin F.M."/>
        </authorList>
    </citation>
    <scope>NUCLEOTIDE SEQUENCE [LARGE SCALE GENOMIC DNA]</scope>
    <source>
        <strain evidence="1 2">RN42</strain>
    </source>
</reference>
<gene>
    <name evidence="1" type="ORF">BJ508DRAFT_337740</name>
</gene>
<protein>
    <submittedName>
        <fullName evidence="1">Uncharacterized protein</fullName>
    </submittedName>
</protein>
<dbReference type="EMBL" id="ML119744">
    <property type="protein sequence ID" value="RPA76426.1"/>
    <property type="molecule type" value="Genomic_DNA"/>
</dbReference>
<dbReference type="AlphaFoldDB" id="A0A3N4HTS0"/>
<keyword evidence="2" id="KW-1185">Reference proteome</keyword>
<evidence type="ECO:0000313" key="1">
    <source>
        <dbReference type="EMBL" id="RPA76426.1"/>
    </source>
</evidence>
<proteinExistence type="predicted"/>
<accession>A0A3N4HTS0</accession>
<organism evidence="1 2">
    <name type="scientific">Ascobolus immersus RN42</name>
    <dbReference type="NCBI Taxonomy" id="1160509"/>
    <lineage>
        <taxon>Eukaryota</taxon>
        <taxon>Fungi</taxon>
        <taxon>Dikarya</taxon>
        <taxon>Ascomycota</taxon>
        <taxon>Pezizomycotina</taxon>
        <taxon>Pezizomycetes</taxon>
        <taxon>Pezizales</taxon>
        <taxon>Ascobolaceae</taxon>
        <taxon>Ascobolus</taxon>
    </lineage>
</organism>